<reference evidence="3" key="1">
    <citation type="submission" date="2022-03" db="EMBL/GenBank/DDBJ databases">
        <title>Brevibacterium spongiae sp. nov., isolated from marine sponge.</title>
        <authorList>
            <person name="Li Z."/>
            <person name="Zhang M."/>
        </authorList>
    </citation>
    <scope>NUCLEOTIDE SEQUENCE</scope>
    <source>
        <strain evidence="3">WHS-Z9</strain>
    </source>
</reference>
<name>A0ABY5SR59_9MICO</name>
<gene>
    <name evidence="3" type="ORF">L1F31_05120</name>
</gene>
<dbReference type="InterPro" id="IPR013762">
    <property type="entry name" value="Integrase-like_cat_sf"/>
</dbReference>
<feature type="domain" description="Tyr recombinase" evidence="2">
    <location>
        <begin position="59"/>
        <end position="257"/>
    </location>
</feature>
<protein>
    <submittedName>
        <fullName evidence="3">Tyrosine-type recombinase/integrase</fullName>
    </submittedName>
</protein>
<accession>A0ABY5SR59</accession>
<evidence type="ECO:0000259" key="2">
    <source>
        <dbReference type="PROSITE" id="PS51898"/>
    </source>
</evidence>
<dbReference type="Proteomes" id="UP001064879">
    <property type="component" value="Chromosome"/>
</dbReference>
<dbReference type="InterPro" id="IPR011010">
    <property type="entry name" value="DNA_brk_join_enz"/>
</dbReference>
<dbReference type="SUPFAM" id="SSF56349">
    <property type="entry name" value="DNA breaking-rejoining enzymes"/>
    <property type="match status" value="1"/>
</dbReference>
<dbReference type="EMBL" id="CP093443">
    <property type="protein sequence ID" value="UVI37037.1"/>
    <property type="molecule type" value="Genomic_DNA"/>
</dbReference>
<organism evidence="3 4">
    <name type="scientific">Brevibacterium spongiae</name>
    <dbReference type="NCBI Taxonomy" id="2909672"/>
    <lineage>
        <taxon>Bacteria</taxon>
        <taxon>Bacillati</taxon>
        <taxon>Actinomycetota</taxon>
        <taxon>Actinomycetes</taxon>
        <taxon>Micrococcales</taxon>
        <taxon>Brevibacteriaceae</taxon>
        <taxon>Brevibacterium</taxon>
    </lineage>
</organism>
<evidence type="ECO:0000256" key="1">
    <source>
        <dbReference type="ARBA" id="ARBA00023172"/>
    </source>
</evidence>
<dbReference type="Pfam" id="PF00589">
    <property type="entry name" value="Phage_integrase"/>
    <property type="match status" value="1"/>
</dbReference>
<dbReference type="InterPro" id="IPR021678">
    <property type="entry name" value="DUF3263"/>
</dbReference>
<sequence length="264" mass="29468">MILDPEKTTHTVAARDALCRRINVPVEKYTVVLDGLVDTDAAYCYAPDVVERVRRLRAERFAFERRQGRWKSFVCDTAYHPGLGFCGAGLLGTGVRIGELLAIRWDDVDLEATPPTISVMGTVTLGADGGGMQYQLAPKSETSKRILYLPTIAAEILRRQFEDREFRSESEAVFASETGTWRDPSNYRAHFRQVRKIAKLDWETSKTIHKTVVTTIYTADGMDDASQQLGHSEVGATAKHYVQRLIIDPACVIGALDEWLQSAS</sequence>
<dbReference type="PROSITE" id="PS51898">
    <property type="entry name" value="TYR_RECOMBINASE"/>
    <property type="match status" value="1"/>
</dbReference>
<dbReference type="Pfam" id="PF11662">
    <property type="entry name" value="DUF3263"/>
    <property type="match status" value="1"/>
</dbReference>
<evidence type="ECO:0000313" key="4">
    <source>
        <dbReference type="Proteomes" id="UP001064879"/>
    </source>
</evidence>
<proteinExistence type="predicted"/>
<evidence type="ECO:0000313" key="3">
    <source>
        <dbReference type="EMBL" id="UVI37037.1"/>
    </source>
</evidence>
<keyword evidence="1" id="KW-0233">DNA recombination</keyword>
<keyword evidence="4" id="KW-1185">Reference proteome</keyword>
<dbReference type="Gene3D" id="1.10.443.10">
    <property type="entry name" value="Intergrase catalytic core"/>
    <property type="match status" value="1"/>
</dbReference>
<dbReference type="InterPro" id="IPR002104">
    <property type="entry name" value="Integrase_catalytic"/>
</dbReference>